<dbReference type="InterPro" id="IPR019632">
    <property type="entry name" value="DUF2497"/>
</dbReference>
<comment type="caution">
    <text evidence="2">The sequence shown here is derived from an EMBL/GenBank/DDBJ whole genome shotgun (WGS) entry which is preliminary data.</text>
</comment>
<dbReference type="EMBL" id="BPQP01000029">
    <property type="protein sequence ID" value="GJD94799.1"/>
    <property type="molecule type" value="Genomic_DNA"/>
</dbReference>
<feature type="region of interest" description="Disordered" evidence="1">
    <location>
        <begin position="37"/>
        <end position="139"/>
    </location>
</feature>
<dbReference type="RefSeq" id="WP_373874776.1">
    <property type="nucleotide sequence ID" value="NZ_BPQP01000029.1"/>
</dbReference>
<reference evidence="2" key="2">
    <citation type="submission" date="2021-08" db="EMBL/GenBank/DDBJ databases">
        <authorList>
            <person name="Tani A."/>
            <person name="Ola A."/>
            <person name="Ogura Y."/>
            <person name="Katsura K."/>
            <person name="Hayashi T."/>
        </authorList>
    </citation>
    <scope>NUCLEOTIDE SEQUENCE</scope>
    <source>
        <strain evidence="2">DSM 19015</strain>
    </source>
</reference>
<evidence type="ECO:0000313" key="2">
    <source>
        <dbReference type="EMBL" id="GJD94799.1"/>
    </source>
</evidence>
<feature type="compositionally biased region" description="Pro residues" evidence="1">
    <location>
        <begin position="115"/>
        <end position="127"/>
    </location>
</feature>
<sequence>MSAASPKVQDKAQEPSMEEILASIRRIIADDQIAKAEEAQGTRVPAPENDDVLDLAEVAQPAHKPEPVAFEEPEIDFRSEQTVADEIDFDAISFDDEPEPEPPPPPKPVRQEAPQPAPRPPPQPVYEPDPFEASPTERLTSAVTDASVAQAFSMLSNTVLSANARTLEDLVQDMLRPMLKAWLDDNLPVMVERLVRAEIERVARGR</sequence>
<evidence type="ECO:0008006" key="4">
    <source>
        <dbReference type="Google" id="ProtNLM"/>
    </source>
</evidence>
<dbReference type="Proteomes" id="UP001055125">
    <property type="component" value="Unassembled WGS sequence"/>
</dbReference>
<keyword evidence="3" id="KW-1185">Reference proteome</keyword>
<gene>
    <name evidence="2" type="ORF">OCOJLMKI_2005</name>
</gene>
<protein>
    <recommendedName>
        <fullName evidence="4">Pole-organizing protein PopZ</fullName>
    </recommendedName>
</protein>
<accession>A0ABQ4RYN1</accession>
<evidence type="ECO:0000313" key="3">
    <source>
        <dbReference type="Proteomes" id="UP001055125"/>
    </source>
</evidence>
<dbReference type="Pfam" id="PF10691">
    <property type="entry name" value="DUF2497"/>
    <property type="match status" value="1"/>
</dbReference>
<feature type="compositionally biased region" description="Acidic residues" evidence="1">
    <location>
        <begin position="83"/>
        <end position="100"/>
    </location>
</feature>
<organism evidence="2 3">
    <name type="scientific">Methylobacterium iners</name>
    <dbReference type="NCBI Taxonomy" id="418707"/>
    <lineage>
        <taxon>Bacteria</taxon>
        <taxon>Pseudomonadati</taxon>
        <taxon>Pseudomonadota</taxon>
        <taxon>Alphaproteobacteria</taxon>
        <taxon>Hyphomicrobiales</taxon>
        <taxon>Methylobacteriaceae</taxon>
        <taxon>Methylobacterium</taxon>
    </lineage>
</organism>
<proteinExistence type="predicted"/>
<evidence type="ECO:0000256" key="1">
    <source>
        <dbReference type="SAM" id="MobiDB-lite"/>
    </source>
</evidence>
<name>A0ABQ4RYN1_9HYPH</name>
<reference evidence="2" key="1">
    <citation type="journal article" date="2021" name="Front. Microbiol.">
        <title>Comprehensive Comparative Genomics and Phenotyping of Methylobacterium Species.</title>
        <authorList>
            <person name="Alessa O."/>
            <person name="Ogura Y."/>
            <person name="Fujitani Y."/>
            <person name="Takami H."/>
            <person name="Hayashi T."/>
            <person name="Sahin N."/>
            <person name="Tani A."/>
        </authorList>
    </citation>
    <scope>NUCLEOTIDE SEQUENCE</scope>
    <source>
        <strain evidence="2">DSM 19015</strain>
    </source>
</reference>